<dbReference type="Proteomes" id="UP001239445">
    <property type="component" value="Unassembled WGS sequence"/>
</dbReference>
<evidence type="ECO:0000259" key="1">
    <source>
        <dbReference type="PROSITE" id="PS51819"/>
    </source>
</evidence>
<organism evidence="2 3">
    <name type="scientific">Echria macrotheca</name>
    <dbReference type="NCBI Taxonomy" id="438768"/>
    <lineage>
        <taxon>Eukaryota</taxon>
        <taxon>Fungi</taxon>
        <taxon>Dikarya</taxon>
        <taxon>Ascomycota</taxon>
        <taxon>Pezizomycotina</taxon>
        <taxon>Sordariomycetes</taxon>
        <taxon>Sordariomycetidae</taxon>
        <taxon>Sordariales</taxon>
        <taxon>Schizotheciaceae</taxon>
        <taxon>Echria</taxon>
    </lineage>
</organism>
<proteinExistence type="predicted"/>
<dbReference type="InterPro" id="IPR029068">
    <property type="entry name" value="Glyas_Bleomycin-R_OHBP_Dase"/>
</dbReference>
<dbReference type="PANTHER" id="PTHR35006:SF2">
    <property type="entry name" value="GLYOXALASE FAMILY PROTEIN (AFU_ORTHOLOGUE AFUA_5G14830)"/>
    <property type="match status" value="1"/>
</dbReference>
<dbReference type="InterPro" id="IPR037523">
    <property type="entry name" value="VOC_core"/>
</dbReference>
<dbReference type="InterPro" id="IPR004360">
    <property type="entry name" value="Glyas_Fos-R_dOase_dom"/>
</dbReference>
<dbReference type="Gene3D" id="3.10.180.10">
    <property type="entry name" value="2,3-Dihydroxybiphenyl 1,2-Dioxygenase, domain 1"/>
    <property type="match status" value="1"/>
</dbReference>
<dbReference type="EMBL" id="MU839828">
    <property type="protein sequence ID" value="KAK1759872.1"/>
    <property type="molecule type" value="Genomic_DNA"/>
</dbReference>
<protein>
    <submittedName>
        <fullName evidence="2">Glyoxalase/bleomycin resistance protein/ dioxygenase</fullName>
    </submittedName>
</protein>
<evidence type="ECO:0000313" key="3">
    <source>
        <dbReference type="Proteomes" id="UP001239445"/>
    </source>
</evidence>
<dbReference type="AlphaFoldDB" id="A0AAJ0BKZ6"/>
<name>A0AAJ0BKZ6_9PEZI</name>
<dbReference type="Pfam" id="PF00903">
    <property type="entry name" value="Glyoxalase"/>
    <property type="match status" value="1"/>
</dbReference>
<dbReference type="CDD" id="cd07262">
    <property type="entry name" value="VOC_like"/>
    <property type="match status" value="1"/>
</dbReference>
<dbReference type="GO" id="GO:0051213">
    <property type="term" value="F:dioxygenase activity"/>
    <property type="evidence" value="ECO:0007669"/>
    <property type="project" value="UniProtKB-KW"/>
</dbReference>
<dbReference type="SUPFAM" id="SSF54593">
    <property type="entry name" value="Glyoxalase/Bleomycin resistance protein/Dihydroxybiphenyl dioxygenase"/>
    <property type="match status" value="1"/>
</dbReference>
<dbReference type="PROSITE" id="PS51819">
    <property type="entry name" value="VOC"/>
    <property type="match status" value="1"/>
</dbReference>
<sequence>MTISHTGIKVPVADIKKVLDWYDAALAPLTYKKVMTFAEGMANGYAEEATPYAADWWVNAAGEGQTPVASHHAFGVKDRATVDAFYKAAIAAGGTDNGAPGVRADYTPDYYAAFVLDPAGNNIEVVCMTPQ</sequence>
<keyword evidence="2" id="KW-0560">Oxidoreductase</keyword>
<gene>
    <name evidence="2" type="ORF">QBC47DRAFT_373217</name>
</gene>
<accession>A0AAJ0BKZ6</accession>
<keyword evidence="2" id="KW-0223">Dioxygenase</keyword>
<dbReference type="PANTHER" id="PTHR35006">
    <property type="entry name" value="GLYOXALASE FAMILY PROTEIN (AFU_ORTHOLOGUE AFUA_5G14830)"/>
    <property type="match status" value="1"/>
</dbReference>
<keyword evidence="3" id="KW-1185">Reference proteome</keyword>
<evidence type="ECO:0000313" key="2">
    <source>
        <dbReference type="EMBL" id="KAK1759872.1"/>
    </source>
</evidence>
<feature type="domain" description="VOC" evidence="1">
    <location>
        <begin position="2"/>
        <end position="128"/>
    </location>
</feature>
<reference evidence="2" key="1">
    <citation type="submission" date="2023-06" db="EMBL/GenBank/DDBJ databases">
        <title>Genome-scale phylogeny and comparative genomics of the fungal order Sordariales.</title>
        <authorList>
            <consortium name="Lawrence Berkeley National Laboratory"/>
            <person name="Hensen N."/>
            <person name="Bonometti L."/>
            <person name="Westerberg I."/>
            <person name="Brannstrom I.O."/>
            <person name="Guillou S."/>
            <person name="Cros-Aarteil S."/>
            <person name="Calhoun S."/>
            <person name="Haridas S."/>
            <person name="Kuo A."/>
            <person name="Mondo S."/>
            <person name="Pangilinan J."/>
            <person name="Riley R."/>
            <person name="Labutti K."/>
            <person name="Andreopoulos B."/>
            <person name="Lipzen A."/>
            <person name="Chen C."/>
            <person name="Yanf M."/>
            <person name="Daum C."/>
            <person name="Ng V."/>
            <person name="Clum A."/>
            <person name="Steindorff A."/>
            <person name="Ohm R."/>
            <person name="Martin F."/>
            <person name="Silar P."/>
            <person name="Natvig D."/>
            <person name="Lalanne C."/>
            <person name="Gautier V."/>
            <person name="Ament-Velasquez S.L."/>
            <person name="Kruys A."/>
            <person name="Hutchinson M.I."/>
            <person name="Powell A.J."/>
            <person name="Barry K."/>
            <person name="Miller A.N."/>
            <person name="Grigoriev I.V."/>
            <person name="Debuchy R."/>
            <person name="Gladieux P."/>
            <person name="Thoren M.H."/>
            <person name="Johannesson H."/>
        </authorList>
    </citation>
    <scope>NUCLEOTIDE SEQUENCE</scope>
    <source>
        <strain evidence="2">PSN4</strain>
    </source>
</reference>
<comment type="caution">
    <text evidence="2">The sequence shown here is derived from an EMBL/GenBank/DDBJ whole genome shotgun (WGS) entry which is preliminary data.</text>
</comment>